<dbReference type="Proteomes" id="UP000235392">
    <property type="component" value="Unassembled WGS sequence"/>
</dbReference>
<reference evidence="2 3" key="1">
    <citation type="submission" date="2017-11" db="EMBL/GenBank/DDBJ databases">
        <title>De novo assembly and phasing of dikaryotic genomes from two isolates of Puccinia coronata f. sp. avenae, the causal agent of oat crown rust.</title>
        <authorList>
            <person name="Miller M.E."/>
            <person name="Zhang Y."/>
            <person name="Omidvar V."/>
            <person name="Sperschneider J."/>
            <person name="Schwessinger B."/>
            <person name="Raley C."/>
            <person name="Palmer J.M."/>
            <person name="Garnica D."/>
            <person name="Upadhyaya N."/>
            <person name="Rathjen J."/>
            <person name="Taylor J.M."/>
            <person name="Park R.F."/>
            <person name="Dodds P.N."/>
            <person name="Hirsch C.D."/>
            <person name="Kianian S.F."/>
            <person name="Figueroa M."/>
        </authorList>
    </citation>
    <scope>NUCLEOTIDE SEQUENCE [LARGE SCALE GENOMIC DNA]</scope>
    <source>
        <strain evidence="2">12SD80</strain>
    </source>
</reference>
<dbReference type="AlphaFoldDB" id="A0A2N5VN86"/>
<feature type="transmembrane region" description="Helical" evidence="1">
    <location>
        <begin position="284"/>
        <end position="301"/>
    </location>
</feature>
<feature type="transmembrane region" description="Helical" evidence="1">
    <location>
        <begin position="99"/>
        <end position="122"/>
    </location>
</feature>
<proteinExistence type="predicted"/>
<dbReference type="PANTHER" id="PTHR33927:SF1">
    <property type="entry name" value="TRANSMEMBRANE PROTEIN"/>
    <property type="match status" value="1"/>
</dbReference>
<dbReference type="EMBL" id="PGCI01000005">
    <property type="protein sequence ID" value="PLW51463.1"/>
    <property type="molecule type" value="Genomic_DNA"/>
</dbReference>
<evidence type="ECO:0000256" key="1">
    <source>
        <dbReference type="SAM" id="Phobius"/>
    </source>
</evidence>
<sequence>MNGVKGRISRQNNTSFPLSPLINEKRLTVISFPSSDISQTTCPVGECGSSEEKEARCSAEVSEKDSVVSPRPDPKPRPLPVTVGRSVKFWTWFSPYRQMLFLVVTVQAVMILFTLFSGGSFARNQLSALVTGNMLVAITVRSEWVIRFFYWVSIKFFRRWTPLKFRVLVVAILYHIGGLHSGCGISAMMWLVLSWGYHIMDRHLYHYLVLASLFLSMIVAFTICALATPLVRALNHNIFEITHRFLGWFGIITSFTFVITSSWWDVEKQSWRPSGKHLVRQEDLWFMIAIIPLIVGQWITVRNVPVTVQSPCRKASVIRVPGGLTSGLHTRISRGGLREWHIFGSVSEGKQADCHYIVMAVQGGFTRAMNKDQPETLYTKTWKPCGLPYFSRLFDKGVAICTGSGIGAVGSTCIQHQDWFLIWIGGDLEKTYGTDFMNFIKSRIPPERLLIWDTKGPLGRPDVNVELEKVYKQWNAQVALFIGSPALNKSVLRTSRARGIPVFVILVSQSLVIFFSSEDWR</sequence>
<keyword evidence="1" id="KW-0812">Transmembrane</keyword>
<organism evidence="2 3">
    <name type="scientific">Puccinia coronata f. sp. avenae</name>
    <dbReference type="NCBI Taxonomy" id="200324"/>
    <lineage>
        <taxon>Eukaryota</taxon>
        <taxon>Fungi</taxon>
        <taxon>Dikarya</taxon>
        <taxon>Basidiomycota</taxon>
        <taxon>Pucciniomycotina</taxon>
        <taxon>Pucciniomycetes</taxon>
        <taxon>Pucciniales</taxon>
        <taxon>Pucciniaceae</taxon>
        <taxon>Puccinia</taxon>
    </lineage>
</organism>
<accession>A0A2N5VN86</accession>
<dbReference type="PANTHER" id="PTHR33927">
    <property type="entry name" value="TRANSMEMBRANE PROTEIN"/>
    <property type="match status" value="1"/>
</dbReference>
<evidence type="ECO:0000313" key="3">
    <source>
        <dbReference type="Proteomes" id="UP000235392"/>
    </source>
</evidence>
<dbReference type="InterPro" id="IPR052979">
    <property type="entry name" value="Adenylate-forming_domain"/>
</dbReference>
<feature type="transmembrane region" description="Helical" evidence="1">
    <location>
        <begin position="165"/>
        <end position="192"/>
    </location>
</feature>
<feature type="transmembrane region" description="Helical" evidence="1">
    <location>
        <begin position="204"/>
        <end position="233"/>
    </location>
</feature>
<protein>
    <recommendedName>
        <fullName evidence="4">Ferric oxidoreductase domain-containing protein</fullName>
    </recommendedName>
</protein>
<evidence type="ECO:0008006" key="4">
    <source>
        <dbReference type="Google" id="ProtNLM"/>
    </source>
</evidence>
<keyword evidence="1" id="KW-0472">Membrane</keyword>
<feature type="transmembrane region" description="Helical" evidence="1">
    <location>
        <begin position="499"/>
        <end position="517"/>
    </location>
</feature>
<feature type="transmembrane region" description="Helical" evidence="1">
    <location>
        <begin position="245"/>
        <end position="264"/>
    </location>
</feature>
<name>A0A2N5VN86_9BASI</name>
<comment type="caution">
    <text evidence="2">The sequence shown here is derived from an EMBL/GenBank/DDBJ whole genome shotgun (WGS) entry which is preliminary data.</text>
</comment>
<feature type="transmembrane region" description="Helical" evidence="1">
    <location>
        <begin position="134"/>
        <end position="153"/>
    </location>
</feature>
<gene>
    <name evidence="2" type="ORF">PCASD_00326</name>
</gene>
<keyword evidence="1" id="KW-1133">Transmembrane helix</keyword>
<evidence type="ECO:0000313" key="2">
    <source>
        <dbReference type="EMBL" id="PLW51463.1"/>
    </source>
</evidence>